<dbReference type="EMBL" id="MH460826">
    <property type="protein sequence ID" value="AXF40958.1"/>
    <property type="molecule type" value="Genomic_DNA"/>
</dbReference>
<protein>
    <submittedName>
        <fullName evidence="2">Uncharacterized protein</fullName>
    </submittedName>
</protein>
<accession>A0A345AVM5</accession>
<reference evidence="3" key="1">
    <citation type="submission" date="2018-06" db="EMBL/GenBank/DDBJ databases">
        <authorList>
            <person name="Diane Y.G."/>
            <person name="Leblanc L."/>
            <person name="Cassin E."/>
            <person name="Salisbury A."/>
            <person name="Peterman C."/>
            <person name="Rai P."/>
            <person name="Tran K."/>
            <person name="Fersini J.V."/>
            <person name="Rhoden H.A."/>
            <person name="Leyva G.I."/>
            <person name="Grose J.H."/>
            <person name="Strong C."/>
            <person name="Amy P.S."/>
            <person name="Philippos T.K."/>
        </authorList>
    </citation>
    <scope>NUCLEOTIDE SEQUENCE [LARGE SCALE GENOMIC DNA]</scope>
</reference>
<evidence type="ECO:0000313" key="2">
    <source>
        <dbReference type="EMBL" id="AXF40958.1"/>
    </source>
</evidence>
<evidence type="ECO:0000256" key="1">
    <source>
        <dbReference type="SAM" id="Phobius"/>
    </source>
</evidence>
<dbReference type="Proteomes" id="UP000255733">
    <property type="component" value="Segment"/>
</dbReference>
<name>A0A345AVM5_9CAUD</name>
<evidence type="ECO:0000313" key="3">
    <source>
        <dbReference type="Proteomes" id="UP000255733"/>
    </source>
</evidence>
<feature type="transmembrane region" description="Helical" evidence="1">
    <location>
        <begin position="32"/>
        <end position="50"/>
    </location>
</feature>
<gene>
    <name evidence="2" type="ORF">HEATH_2</name>
</gene>
<sequence length="51" mass="5539">MRLVYRLTDALTVLTAHDKLPEEVGRMDETDALVLSLMVVGITVLAILAGN</sequence>
<proteinExistence type="predicted"/>
<keyword evidence="1" id="KW-0812">Transmembrane</keyword>
<keyword evidence="1" id="KW-0472">Membrane</keyword>
<keyword evidence="1" id="KW-1133">Transmembrane helix</keyword>
<organism evidence="2 3">
    <name type="scientific">Paenibacillus phage Heath</name>
    <dbReference type="NCBI Taxonomy" id="1636258"/>
    <lineage>
        <taxon>Viruses</taxon>
        <taxon>Duplodnaviria</taxon>
        <taxon>Heunggongvirae</taxon>
        <taxon>Uroviricota</taxon>
        <taxon>Caudoviricetes</taxon>
        <taxon>Halcyonevirus</taxon>
        <taxon>Halcyonevirus halcyone</taxon>
    </lineage>
</organism>